<dbReference type="Proteomes" id="UP001417504">
    <property type="component" value="Unassembled WGS sequence"/>
</dbReference>
<evidence type="ECO:0000256" key="1">
    <source>
        <dbReference type="PROSITE-ProRule" id="PRU00047"/>
    </source>
</evidence>
<evidence type="ECO:0000259" key="3">
    <source>
        <dbReference type="PROSITE" id="PS50158"/>
    </source>
</evidence>
<dbReference type="Pfam" id="PF00098">
    <property type="entry name" value="zf-CCHC"/>
    <property type="match status" value="1"/>
</dbReference>
<dbReference type="InterPro" id="IPR036875">
    <property type="entry name" value="Znf_CCHC_sf"/>
</dbReference>
<dbReference type="Gene3D" id="4.10.60.10">
    <property type="entry name" value="Zinc finger, CCHC-type"/>
    <property type="match status" value="1"/>
</dbReference>
<dbReference type="PANTHER" id="PTHR35046">
    <property type="entry name" value="ZINC KNUCKLE (CCHC-TYPE) FAMILY PROTEIN"/>
    <property type="match status" value="1"/>
</dbReference>
<feature type="compositionally biased region" description="Basic and acidic residues" evidence="2">
    <location>
        <begin position="30"/>
        <end position="40"/>
    </location>
</feature>
<dbReference type="SMART" id="SM00343">
    <property type="entry name" value="ZnF_C2HC"/>
    <property type="match status" value="1"/>
</dbReference>
<dbReference type="GO" id="GO:0003676">
    <property type="term" value="F:nucleic acid binding"/>
    <property type="evidence" value="ECO:0007669"/>
    <property type="project" value="InterPro"/>
</dbReference>
<dbReference type="InterPro" id="IPR043502">
    <property type="entry name" value="DNA/RNA_pol_sf"/>
</dbReference>
<dbReference type="PROSITE" id="PS50158">
    <property type="entry name" value="ZF_CCHC"/>
    <property type="match status" value="1"/>
</dbReference>
<dbReference type="SUPFAM" id="SSF57756">
    <property type="entry name" value="Retrovirus zinc finger-like domains"/>
    <property type="match status" value="1"/>
</dbReference>
<keyword evidence="5" id="KW-1185">Reference proteome</keyword>
<evidence type="ECO:0000313" key="5">
    <source>
        <dbReference type="Proteomes" id="UP001417504"/>
    </source>
</evidence>
<protein>
    <recommendedName>
        <fullName evidence="3">CCHC-type domain-containing protein</fullName>
    </recommendedName>
</protein>
<organism evidence="4 5">
    <name type="scientific">Stephania japonica</name>
    <dbReference type="NCBI Taxonomy" id="461633"/>
    <lineage>
        <taxon>Eukaryota</taxon>
        <taxon>Viridiplantae</taxon>
        <taxon>Streptophyta</taxon>
        <taxon>Embryophyta</taxon>
        <taxon>Tracheophyta</taxon>
        <taxon>Spermatophyta</taxon>
        <taxon>Magnoliopsida</taxon>
        <taxon>Ranunculales</taxon>
        <taxon>Menispermaceae</taxon>
        <taxon>Menispermoideae</taxon>
        <taxon>Cissampelideae</taxon>
        <taxon>Stephania</taxon>
    </lineage>
</organism>
<gene>
    <name evidence="4" type="ORF">Sjap_004731</name>
</gene>
<sequence length="473" mass="54610">MMQDRGGNRYEGNRRTYGSDNYQRTNSGEETSRSFAERSKSTQGWNRSTERKEDKGPGKKPAEQKEGQKVTANPYAKPIMGKCYRCGQSGHRSNECPNRKQVNVIERDEEDEVYCGLDGEDDDCNDYDEGEEHNCVVRRLMLTPKLEDGSRRHKLFRTRCTINGQVFELIIDSGSCENIIGRGTAEALKLKMEKHPSPYSIGWIKATEKVQVTERCRVPFSIGSYKDEVYCDVVDMDACHLLFGQPWQFDVNAQHAGRDNVYRLEKEGVTFNLLPLKASNRSKTAKVEERSFLILTQTEHEMDEAVKESQVVHALVLRQILVGNEKESVSEIPGQVQLLPKEFVEIIPDELPDGLPPMRDIQHHIDLIPGASLPNLPHYRMSPKESEVLHDKVHELLQKGHVREYPKHLMWRIFFHSIQMMSLCIQKTRGRVFLRWERMMAWQLQMFCGIITFDPGIRLSLELYQELSIFLFS</sequence>
<name>A0AAP0K4A2_9MAGN</name>
<keyword evidence="1" id="KW-0479">Metal-binding</keyword>
<proteinExistence type="predicted"/>
<reference evidence="4 5" key="1">
    <citation type="submission" date="2024-01" db="EMBL/GenBank/DDBJ databases">
        <title>Genome assemblies of Stephania.</title>
        <authorList>
            <person name="Yang L."/>
        </authorList>
    </citation>
    <scope>NUCLEOTIDE SEQUENCE [LARGE SCALE GENOMIC DNA]</scope>
    <source>
        <strain evidence="4">QJT</strain>
        <tissue evidence="4">Leaf</tissue>
    </source>
</reference>
<dbReference type="Gene3D" id="3.10.10.10">
    <property type="entry name" value="HIV Type 1 Reverse Transcriptase, subunit A, domain 1"/>
    <property type="match status" value="1"/>
</dbReference>
<feature type="compositionally biased region" description="Polar residues" evidence="2">
    <location>
        <begin position="16"/>
        <end position="29"/>
    </location>
</feature>
<feature type="compositionally biased region" description="Basic and acidic residues" evidence="2">
    <location>
        <begin position="1"/>
        <end position="14"/>
    </location>
</feature>
<dbReference type="CDD" id="cd00303">
    <property type="entry name" value="retropepsin_like"/>
    <property type="match status" value="1"/>
</dbReference>
<comment type="caution">
    <text evidence="4">The sequence shown here is derived from an EMBL/GenBank/DDBJ whole genome shotgun (WGS) entry which is preliminary data.</text>
</comment>
<dbReference type="AlphaFoldDB" id="A0AAP0K4A2"/>
<feature type="compositionally biased region" description="Basic and acidic residues" evidence="2">
    <location>
        <begin position="48"/>
        <end position="68"/>
    </location>
</feature>
<dbReference type="GO" id="GO:0008270">
    <property type="term" value="F:zinc ion binding"/>
    <property type="evidence" value="ECO:0007669"/>
    <property type="project" value="UniProtKB-KW"/>
</dbReference>
<keyword evidence="1" id="KW-0863">Zinc-finger</keyword>
<feature type="region of interest" description="Disordered" evidence="2">
    <location>
        <begin position="1"/>
        <end position="74"/>
    </location>
</feature>
<dbReference type="PANTHER" id="PTHR35046:SF18">
    <property type="entry name" value="RNA-DIRECTED DNA POLYMERASE"/>
    <property type="match status" value="1"/>
</dbReference>
<evidence type="ECO:0000256" key="2">
    <source>
        <dbReference type="SAM" id="MobiDB-lite"/>
    </source>
</evidence>
<keyword evidence="1" id="KW-0862">Zinc</keyword>
<accession>A0AAP0K4A2</accession>
<dbReference type="SUPFAM" id="SSF56672">
    <property type="entry name" value="DNA/RNA polymerases"/>
    <property type="match status" value="1"/>
</dbReference>
<dbReference type="EMBL" id="JBBNAE010000002">
    <property type="protein sequence ID" value="KAK9144828.1"/>
    <property type="molecule type" value="Genomic_DNA"/>
</dbReference>
<dbReference type="Gene3D" id="2.40.70.10">
    <property type="entry name" value="Acid Proteases"/>
    <property type="match status" value="1"/>
</dbReference>
<dbReference type="InterPro" id="IPR021109">
    <property type="entry name" value="Peptidase_aspartic_dom_sf"/>
</dbReference>
<evidence type="ECO:0000313" key="4">
    <source>
        <dbReference type="EMBL" id="KAK9144828.1"/>
    </source>
</evidence>
<dbReference type="SUPFAM" id="SSF50630">
    <property type="entry name" value="Acid proteases"/>
    <property type="match status" value="1"/>
</dbReference>
<dbReference type="InterPro" id="IPR001878">
    <property type="entry name" value="Znf_CCHC"/>
</dbReference>
<feature type="domain" description="CCHC-type" evidence="3">
    <location>
        <begin position="82"/>
        <end position="98"/>
    </location>
</feature>